<dbReference type="Pfam" id="PF00651">
    <property type="entry name" value="BTB"/>
    <property type="match status" value="1"/>
</dbReference>
<proteinExistence type="predicted"/>
<dbReference type="CDD" id="cd00121">
    <property type="entry name" value="MATH"/>
    <property type="match status" value="1"/>
</dbReference>
<dbReference type="InterPro" id="IPR052664">
    <property type="entry name" value="BTB-MATH_domain_protein"/>
</dbReference>
<dbReference type="Gene3D" id="2.60.210.10">
    <property type="entry name" value="Apoptosis, Tumor Necrosis Factor Receptor Associated Protein 2, Chain A"/>
    <property type="match status" value="1"/>
</dbReference>
<sequence>MSEKEFTLKHVFEDVLDLKEDEDSDETEELLGPTEEHCGEEWNIKIDREEDHLGIYIYAEVPAGKEISLDYTIKIVSKDKKKTCSVSTSCMFKYGLQYHGCSSFIDWQVLENEYLDDGKLEVEIHVKITKMSGYEEEEIERKDLRSFGEDMKQFSDVVLKVKWSKFYVLKLYLSAHSPYFASLFLGKFQEAEKSEVELKDVDPEDFQCYLEVLYGENAIDEDTVYGILSVADMLNTPIVVKKCEEFLMEKSKKGLKRKLELAGNYRMEGLKKMCLDEIKSKEDIRSVIPADPMEMDKGILAELLKKSLDSN</sequence>
<evidence type="ECO:0000259" key="2">
    <source>
        <dbReference type="PROSITE" id="PS50238"/>
    </source>
</evidence>
<dbReference type="STRING" id="1611254.A0A2G5VB59"/>
<dbReference type="PROSITE" id="PS50097">
    <property type="entry name" value="BTB"/>
    <property type="match status" value="1"/>
</dbReference>
<feature type="domain" description="BTB" evidence="1">
    <location>
        <begin position="155"/>
        <end position="214"/>
    </location>
</feature>
<dbReference type="SMART" id="SM00225">
    <property type="entry name" value="BTB"/>
    <property type="match status" value="1"/>
</dbReference>
<accession>A0A2G5VB59</accession>
<dbReference type="SUPFAM" id="SSF49599">
    <property type="entry name" value="TRAF domain-like"/>
    <property type="match status" value="1"/>
</dbReference>
<comment type="caution">
    <text evidence="3">The sequence shown here is derived from an EMBL/GenBank/DDBJ whole genome shotgun (WGS) entry which is preliminary data.</text>
</comment>
<dbReference type="AlphaFoldDB" id="A0A2G5VB59"/>
<name>A0A2G5VB59_9PELO</name>
<dbReference type="OrthoDB" id="5813110at2759"/>
<gene>
    <name evidence="3" type="primary">Cnig_chr_II.g7622</name>
    <name evidence="3" type="ORF">B9Z55_007622</name>
</gene>
<dbReference type="SMART" id="SM00061">
    <property type="entry name" value="MATH"/>
    <property type="match status" value="1"/>
</dbReference>
<evidence type="ECO:0000313" key="3">
    <source>
        <dbReference type="EMBL" id="PIC48766.1"/>
    </source>
</evidence>
<dbReference type="InterPro" id="IPR000210">
    <property type="entry name" value="BTB/POZ_dom"/>
</dbReference>
<dbReference type="Proteomes" id="UP000230233">
    <property type="component" value="Chromosome II"/>
</dbReference>
<keyword evidence="4" id="KW-1185">Reference proteome</keyword>
<dbReference type="InterPro" id="IPR000198">
    <property type="entry name" value="RhoGAP_dom"/>
</dbReference>
<evidence type="ECO:0000313" key="4">
    <source>
        <dbReference type="Proteomes" id="UP000230233"/>
    </source>
</evidence>
<evidence type="ECO:0000259" key="1">
    <source>
        <dbReference type="PROSITE" id="PS50097"/>
    </source>
</evidence>
<dbReference type="PANTHER" id="PTHR22743">
    <property type="entry name" value="MEPRIN/TRAF-LIKE MATH FAMILY-C.ELEGANS"/>
    <property type="match status" value="1"/>
</dbReference>
<dbReference type="PANTHER" id="PTHR22743:SF165">
    <property type="entry name" value="BTB AND MATH DOMAIN CONTAINING-RELATED"/>
    <property type="match status" value="1"/>
</dbReference>
<organism evidence="3 4">
    <name type="scientific">Caenorhabditis nigoni</name>
    <dbReference type="NCBI Taxonomy" id="1611254"/>
    <lineage>
        <taxon>Eukaryota</taxon>
        <taxon>Metazoa</taxon>
        <taxon>Ecdysozoa</taxon>
        <taxon>Nematoda</taxon>
        <taxon>Chromadorea</taxon>
        <taxon>Rhabditida</taxon>
        <taxon>Rhabditina</taxon>
        <taxon>Rhabditomorpha</taxon>
        <taxon>Rhabditoidea</taxon>
        <taxon>Rhabditidae</taxon>
        <taxon>Peloderinae</taxon>
        <taxon>Caenorhabditis</taxon>
    </lineage>
</organism>
<reference evidence="4" key="1">
    <citation type="submission" date="2017-10" db="EMBL/GenBank/DDBJ databases">
        <title>Rapid genome shrinkage in a self-fertile nematode reveals novel sperm competition proteins.</title>
        <authorList>
            <person name="Yin D."/>
            <person name="Schwarz E.M."/>
            <person name="Thomas C.G."/>
            <person name="Felde R.L."/>
            <person name="Korf I.F."/>
            <person name="Cutter A.D."/>
            <person name="Schartner C.M."/>
            <person name="Ralston E.J."/>
            <person name="Meyer B.J."/>
            <person name="Haag E.S."/>
        </authorList>
    </citation>
    <scope>NUCLEOTIDE SEQUENCE [LARGE SCALE GENOMIC DNA]</scope>
    <source>
        <strain evidence="4">JU1422</strain>
    </source>
</reference>
<dbReference type="InterPro" id="IPR002083">
    <property type="entry name" value="MATH/TRAF_dom"/>
</dbReference>
<dbReference type="SUPFAM" id="SSF54695">
    <property type="entry name" value="POZ domain"/>
    <property type="match status" value="1"/>
</dbReference>
<dbReference type="GO" id="GO:0007165">
    <property type="term" value="P:signal transduction"/>
    <property type="evidence" value="ECO:0007669"/>
    <property type="project" value="InterPro"/>
</dbReference>
<dbReference type="PROSITE" id="PS50238">
    <property type="entry name" value="RHOGAP"/>
    <property type="match status" value="1"/>
</dbReference>
<feature type="domain" description="Rho-GAP" evidence="2">
    <location>
        <begin position="228"/>
        <end position="311"/>
    </location>
</feature>
<protein>
    <recommendedName>
        <fullName evidence="5">BTB domain-containing protein</fullName>
    </recommendedName>
</protein>
<dbReference type="Gene3D" id="3.30.710.10">
    <property type="entry name" value="Potassium Channel Kv1.1, Chain A"/>
    <property type="match status" value="1"/>
</dbReference>
<evidence type="ECO:0008006" key="5">
    <source>
        <dbReference type="Google" id="ProtNLM"/>
    </source>
</evidence>
<dbReference type="Pfam" id="PF00917">
    <property type="entry name" value="MATH"/>
    <property type="match status" value="1"/>
</dbReference>
<dbReference type="InterPro" id="IPR008974">
    <property type="entry name" value="TRAF-like"/>
</dbReference>
<dbReference type="EMBL" id="PDUG01000002">
    <property type="protein sequence ID" value="PIC48766.1"/>
    <property type="molecule type" value="Genomic_DNA"/>
</dbReference>
<dbReference type="InterPro" id="IPR011333">
    <property type="entry name" value="SKP1/BTB/POZ_sf"/>
</dbReference>